<proteinExistence type="predicted"/>
<organism evidence="1 2">
    <name type="scientific">Subsaximicrobium wynnwilliamsii</name>
    <dbReference type="NCBI Taxonomy" id="291179"/>
    <lineage>
        <taxon>Bacteria</taxon>
        <taxon>Pseudomonadati</taxon>
        <taxon>Bacteroidota</taxon>
        <taxon>Flavobacteriia</taxon>
        <taxon>Flavobacteriales</taxon>
        <taxon>Flavobacteriaceae</taxon>
        <taxon>Subsaximicrobium</taxon>
    </lineage>
</organism>
<dbReference type="RefSeq" id="WP_147087073.1">
    <property type="nucleotide sequence ID" value="NZ_VORM01000009.1"/>
</dbReference>
<comment type="caution">
    <text evidence="1">The sequence shown here is derived from an EMBL/GenBank/DDBJ whole genome shotgun (WGS) entry which is preliminary data.</text>
</comment>
<keyword evidence="2" id="KW-1185">Reference proteome</keyword>
<reference evidence="1 2" key="1">
    <citation type="submission" date="2019-08" db="EMBL/GenBank/DDBJ databases">
        <title>Genomes of Subsaximicrobium wynnwilliamsii strains.</title>
        <authorList>
            <person name="Bowman J.P."/>
        </authorList>
    </citation>
    <scope>NUCLEOTIDE SEQUENCE [LARGE SCALE GENOMIC DNA]</scope>
    <source>
        <strain evidence="1 2">2-80-2</strain>
    </source>
</reference>
<accession>A0A5C6ZG66</accession>
<sequence>MGNQGLTLIHSGGTAINCLKHISDHSEVLLDQFNPTSSLEKSKKMRYGMAYNPNLTDIYNLSKIASEEFPECP</sequence>
<dbReference type="AlphaFoldDB" id="A0A5C6ZG66"/>
<gene>
    <name evidence="1" type="ORF">ESY86_13255</name>
</gene>
<dbReference type="EMBL" id="VORO01000015">
    <property type="protein sequence ID" value="TXD88271.1"/>
    <property type="molecule type" value="Genomic_DNA"/>
</dbReference>
<evidence type="ECO:0000313" key="2">
    <source>
        <dbReference type="Proteomes" id="UP000321578"/>
    </source>
</evidence>
<evidence type="ECO:0000313" key="1">
    <source>
        <dbReference type="EMBL" id="TXD88271.1"/>
    </source>
</evidence>
<name>A0A5C6ZG66_9FLAO</name>
<protein>
    <submittedName>
        <fullName evidence="1">Uncharacterized protein</fullName>
    </submittedName>
</protein>
<dbReference type="OrthoDB" id="6309046at2"/>
<dbReference type="Proteomes" id="UP000321578">
    <property type="component" value="Unassembled WGS sequence"/>
</dbReference>